<name>A0A9X1B6T4_9GAMM</name>
<gene>
    <name evidence="1" type="ORF">CKO42_22090</name>
</gene>
<reference evidence="1 2" key="1">
    <citation type="journal article" date="2020" name="Microorganisms">
        <title>Osmotic Adaptation and Compatible Solute Biosynthesis of Phototrophic Bacteria as Revealed from Genome Analyses.</title>
        <authorList>
            <person name="Imhoff J.F."/>
            <person name="Rahn T."/>
            <person name="Kunzel S."/>
            <person name="Keller A."/>
            <person name="Neulinger S.C."/>
        </authorList>
    </citation>
    <scope>NUCLEOTIDE SEQUENCE [LARGE SCALE GENOMIC DNA]</scope>
    <source>
        <strain evidence="1 2">DSM 25653</strain>
    </source>
</reference>
<protein>
    <submittedName>
        <fullName evidence="1">Uncharacterized protein</fullName>
    </submittedName>
</protein>
<dbReference type="EMBL" id="NRRY01000057">
    <property type="protein sequence ID" value="MBK1621062.1"/>
    <property type="molecule type" value="Genomic_DNA"/>
</dbReference>
<proteinExistence type="predicted"/>
<dbReference type="AlphaFoldDB" id="A0A9X1B6T4"/>
<organism evidence="1 2">
    <name type="scientific">Lamprobacter modestohalophilus</name>
    <dbReference type="NCBI Taxonomy" id="1064514"/>
    <lineage>
        <taxon>Bacteria</taxon>
        <taxon>Pseudomonadati</taxon>
        <taxon>Pseudomonadota</taxon>
        <taxon>Gammaproteobacteria</taxon>
        <taxon>Chromatiales</taxon>
        <taxon>Chromatiaceae</taxon>
        <taxon>Lamprobacter</taxon>
    </lineage>
</organism>
<comment type="caution">
    <text evidence="1">The sequence shown here is derived from an EMBL/GenBank/DDBJ whole genome shotgun (WGS) entry which is preliminary data.</text>
</comment>
<dbReference type="RefSeq" id="WP_200249145.1">
    <property type="nucleotide sequence ID" value="NZ_NRRY01000057.1"/>
</dbReference>
<accession>A0A9X1B6T4</accession>
<dbReference type="Proteomes" id="UP001138768">
    <property type="component" value="Unassembled WGS sequence"/>
</dbReference>
<sequence length="81" mass="9556">MSTQKFSREQVKAEIDQLDSEYLGLAYRVIRQFPYRAEQRQRPGKPTFSRSWLGKLQKPSFSDQTLQDNPKLAYLAKRYGL</sequence>
<keyword evidence="2" id="KW-1185">Reference proteome</keyword>
<evidence type="ECO:0000313" key="2">
    <source>
        <dbReference type="Proteomes" id="UP001138768"/>
    </source>
</evidence>
<evidence type="ECO:0000313" key="1">
    <source>
        <dbReference type="EMBL" id="MBK1621062.1"/>
    </source>
</evidence>